<feature type="chain" id="PRO_5042662251" description="Cyclic di-GMP-binding protein" evidence="15">
    <location>
        <begin position="25"/>
        <end position="1021"/>
    </location>
</feature>
<evidence type="ECO:0000256" key="6">
    <source>
        <dbReference type="ARBA" id="ARBA00021844"/>
    </source>
</evidence>
<evidence type="ECO:0000256" key="8">
    <source>
        <dbReference type="ARBA" id="ARBA00022519"/>
    </source>
</evidence>
<keyword evidence="9 15" id="KW-0973">c-di-GMP</keyword>
<keyword evidence="13 15" id="KW-0472">Membrane</keyword>
<evidence type="ECO:0000256" key="15">
    <source>
        <dbReference type="RuleBase" id="RU365021"/>
    </source>
</evidence>
<keyword evidence="15" id="KW-0732">Signal</keyword>
<dbReference type="PANTHER" id="PTHR39083">
    <property type="entry name" value="CYCLIC DI-GMP-BINDING PROTEIN"/>
    <property type="match status" value="1"/>
</dbReference>
<feature type="transmembrane region" description="Helical" evidence="15">
    <location>
        <begin position="981"/>
        <end position="1002"/>
    </location>
</feature>
<feature type="compositionally biased region" description="Low complexity" evidence="16">
    <location>
        <begin position="227"/>
        <end position="248"/>
    </location>
</feature>
<comment type="pathway">
    <text evidence="3 15">Glycan metabolism; bacterial cellulose biosynthesis.</text>
</comment>
<feature type="compositionally biased region" description="Low complexity" evidence="16">
    <location>
        <begin position="182"/>
        <end position="204"/>
    </location>
</feature>
<dbReference type="NCBIfam" id="NF008324">
    <property type="entry name" value="PRK11114.1-2"/>
    <property type="match status" value="1"/>
</dbReference>
<dbReference type="Pfam" id="PF03170">
    <property type="entry name" value="BcsB"/>
    <property type="match status" value="1"/>
</dbReference>
<keyword evidence="10 15" id="KW-0812">Transmembrane</keyword>
<accession>A0AAN1NNF2</accession>
<keyword evidence="11 15" id="KW-0135">Cellulose biosynthesis</keyword>
<dbReference type="GO" id="GO:0006011">
    <property type="term" value="P:UDP-alpha-D-glucose metabolic process"/>
    <property type="evidence" value="ECO:0007669"/>
    <property type="project" value="InterPro"/>
</dbReference>
<evidence type="ECO:0000256" key="7">
    <source>
        <dbReference type="ARBA" id="ARBA00022475"/>
    </source>
</evidence>
<evidence type="ECO:0000256" key="14">
    <source>
        <dbReference type="ARBA" id="ARBA00033444"/>
    </source>
</evidence>
<evidence type="ECO:0000256" key="4">
    <source>
        <dbReference type="ARBA" id="ARBA00010714"/>
    </source>
</evidence>
<dbReference type="PANTHER" id="PTHR39083:SF1">
    <property type="entry name" value="CYCLIC DI-GMP-BINDING PROTEIN"/>
    <property type="match status" value="1"/>
</dbReference>
<dbReference type="RefSeq" id="WP_107319205.1">
    <property type="nucleotide sequence ID" value="NZ_CP028349.1"/>
</dbReference>
<keyword evidence="7 15" id="KW-1003">Cell membrane</keyword>
<evidence type="ECO:0000256" key="12">
    <source>
        <dbReference type="ARBA" id="ARBA00022989"/>
    </source>
</evidence>
<reference evidence="17 18" key="1">
    <citation type="journal article" date="2018" name="Int J Genomics">
        <title>Comparative Genomics Analysis of Plasmid pPV989-94 from a Clinical Isolate of Pantoea vagans PV989.</title>
        <authorList>
            <person name="Xu L."/>
            <person name="Yin M."/>
            <person name="Zhu T."/>
            <person name="Lu J."/>
            <person name="Bao Q."/>
        </authorList>
    </citation>
    <scope>NUCLEOTIDE SEQUENCE [LARGE SCALE GENOMIC DNA]</scope>
    <source>
        <strain evidence="17 18">PV989</strain>
    </source>
</reference>
<organism evidence="17 18">
    <name type="scientific">Pantoea vagans</name>
    <dbReference type="NCBI Taxonomy" id="470934"/>
    <lineage>
        <taxon>Bacteria</taxon>
        <taxon>Pseudomonadati</taxon>
        <taxon>Pseudomonadota</taxon>
        <taxon>Gammaproteobacteria</taxon>
        <taxon>Enterobacterales</taxon>
        <taxon>Erwiniaceae</taxon>
        <taxon>Pantoea</taxon>
    </lineage>
</organism>
<dbReference type="GO" id="GO:0005886">
    <property type="term" value="C:plasma membrane"/>
    <property type="evidence" value="ECO:0007669"/>
    <property type="project" value="UniProtKB-SubCell"/>
</dbReference>
<evidence type="ECO:0000256" key="11">
    <source>
        <dbReference type="ARBA" id="ARBA00022916"/>
    </source>
</evidence>
<evidence type="ECO:0000313" key="18">
    <source>
        <dbReference type="Proteomes" id="UP000241538"/>
    </source>
</evidence>
<evidence type="ECO:0000256" key="10">
    <source>
        <dbReference type="ARBA" id="ARBA00022692"/>
    </source>
</evidence>
<keyword evidence="12 15" id="KW-1133">Transmembrane helix</keyword>
<dbReference type="EMBL" id="CP028349">
    <property type="protein sequence ID" value="AVV36205.1"/>
    <property type="molecule type" value="Genomic_DNA"/>
</dbReference>
<comment type="similarity">
    <text evidence="4 15">Belongs to the AcsB/BcsB family.</text>
</comment>
<feature type="region of interest" description="Disordered" evidence="16">
    <location>
        <begin position="30"/>
        <end position="56"/>
    </location>
</feature>
<evidence type="ECO:0000256" key="3">
    <source>
        <dbReference type="ARBA" id="ARBA00005186"/>
    </source>
</evidence>
<dbReference type="Proteomes" id="UP000241538">
    <property type="component" value="Chromosome"/>
</dbReference>
<feature type="signal peptide" evidence="15">
    <location>
        <begin position="1"/>
        <end position="24"/>
    </location>
</feature>
<evidence type="ECO:0000256" key="13">
    <source>
        <dbReference type="ARBA" id="ARBA00023136"/>
    </source>
</evidence>
<comment type="subunit">
    <text evidence="5 15">Tightly associated with the cellulose synthase catalytic subunit.</text>
</comment>
<feature type="region of interest" description="Disordered" evidence="16">
    <location>
        <begin position="161"/>
        <end position="252"/>
    </location>
</feature>
<dbReference type="GO" id="GO:0030244">
    <property type="term" value="P:cellulose biosynthetic process"/>
    <property type="evidence" value="ECO:0007669"/>
    <property type="project" value="UniProtKB-KW"/>
</dbReference>
<comment type="function">
    <text evidence="1 15">Binds the cellulose synthase activator, bis-(3'-5') cyclic diguanylic acid (c-di-GMP).</text>
</comment>
<evidence type="ECO:0000256" key="9">
    <source>
        <dbReference type="ARBA" id="ARBA00022636"/>
    </source>
</evidence>
<evidence type="ECO:0000256" key="5">
    <source>
        <dbReference type="ARBA" id="ARBA00011437"/>
    </source>
</evidence>
<evidence type="ECO:0000256" key="16">
    <source>
        <dbReference type="SAM" id="MobiDB-lite"/>
    </source>
</evidence>
<evidence type="ECO:0000256" key="2">
    <source>
        <dbReference type="ARBA" id="ARBA00004377"/>
    </source>
</evidence>
<gene>
    <name evidence="17" type="ORF">C9381_02825</name>
</gene>
<name>A0AAN1NNF2_9GAMM</name>
<dbReference type="Gene3D" id="2.60.120.260">
    <property type="entry name" value="Galactose-binding domain-like"/>
    <property type="match status" value="2"/>
</dbReference>
<protein>
    <recommendedName>
        <fullName evidence="6 15">Cyclic di-GMP-binding protein</fullName>
    </recommendedName>
    <alternativeName>
        <fullName evidence="14 15">Cellulose synthase regulatory subunit</fullName>
    </alternativeName>
</protein>
<evidence type="ECO:0000313" key="17">
    <source>
        <dbReference type="EMBL" id="AVV36205.1"/>
    </source>
</evidence>
<sequence length="1021" mass="107360">MKILTHTLLASSLTAALWLTPAGAETPTAIDNSSAAPVNSAAPMPPEAAATRQSAGAAVSAPVNSAAPASSEAAGSSQSANAAVSAPVNSAAPASSDAAGTSQSANAAVSAPVNSAAPASPEAAATAQSADATVIAPAENQAPASGAAYVTQPAMSVNNAATPDAGSAQVTAPVSVGGSATPSVPSAAQPAESVPASASQSAVPDATPPSTNSSYAPAGEATSAPQASANGEASSAAPATAPGTSSGAVTQDSGALSAVPLPQGLSSADPALEAAASALPYAPGQTTAPVAEPQMPITAAINQPISSVISVAQMGQSRGITLTGGQLQSGITFTLPGDEVITNARLNLTLRVSAALAARNTSLQLMLNGQPLGTLPLGATDSDVSDYELDIPAAMVVSNNNLSFKINDADKLLCEKESAQQYQVTILPNTALHLEGQKLNIGTRLRNFPRPFLDPQRMTASTITMGFASNVSPDAVSAAALVASWLGIQSDYRGIRFPVVRGELPENNGILFGHPGDRIGTLTFPASHGPMLQVVDNPSNPVYKLLLVSGNNDDQLRQAANRLTTQPFTTDESQLQVPVQTIGNRKPYDAPRWINTDRPVRLSELLRKDQSLTSSGIWHDALRVNFRAAPDLFLWDGDTVPVNLHYRFPSESWIDEDNSFLNVMLNGTFLRNLTVNKVGLLENAWHRLGGDARQEQYQLNLEPYLIYGDNQLALYFNIKPRADAPCGVLLNNNIKSRIEEDSWIDLSHTRHFSMLPNLSYFVGASFPFSRLADFGQTTLLLPETPSNAELSTLLDLAARAGTATGVALTQNQVLFGLPTGGTHLARIQQSDLLAVSTTGNSAFNQAMLAASPYDATSSTFGVKEPDTLEKLRGWLTGDWSRQQLDADRYFSSNEAWRGFLSYRSPWNRDRLVVMTVATSDDQLLRLHNDLSSAQINAAVRGDTAIITDENGIRSFRVGAQFPSGEMPWYMMVVWYANQHSVLLAVAAMLLSALVGSAAWVMLKRHAWRRLNPKQSHDSGRK</sequence>
<keyword evidence="8 15" id="KW-0997">Cell inner membrane</keyword>
<comment type="subcellular location">
    <subcellularLocation>
        <location evidence="2">Cell inner membrane</location>
        <topology evidence="2">Single-pass membrane protein</topology>
    </subcellularLocation>
</comment>
<evidence type="ECO:0000256" key="1">
    <source>
        <dbReference type="ARBA" id="ARBA00002057"/>
    </source>
</evidence>
<dbReference type="InterPro" id="IPR018513">
    <property type="entry name" value="Cell_synthase_bac"/>
</dbReference>
<dbReference type="PRINTS" id="PR01440">
    <property type="entry name" value="CELLSNTHASEB"/>
</dbReference>
<proteinExistence type="inferred from homology"/>
<feature type="compositionally biased region" description="Low complexity" evidence="16">
    <location>
        <begin position="33"/>
        <end position="42"/>
    </location>
</feature>
<dbReference type="AlphaFoldDB" id="A0AAN1NNF2"/>
<dbReference type="InterPro" id="IPR003920">
    <property type="entry name" value="Cell_synth_B"/>
</dbReference>